<sequence length="139" mass="15016">MSTYASMTIAELRSLLTRNGVKVPQTSVKKAVLVNRQRFVHRVWSDGPECVRAHVSEGAGARGLATGVLSRQSAATDATKFERKQSSRGSAATRRGSRRRSSLASATNSEGTDLVDVARVFSSDDEELSEMSESPITSR</sequence>
<feature type="region of interest" description="Disordered" evidence="1">
    <location>
        <begin position="67"/>
        <end position="139"/>
    </location>
</feature>
<proteinExistence type="predicted"/>
<accession>A0A7J6Q2I1</accession>
<evidence type="ECO:0000256" key="1">
    <source>
        <dbReference type="SAM" id="MobiDB-lite"/>
    </source>
</evidence>
<evidence type="ECO:0000313" key="3">
    <source>
        <dbReference type="Proteomes" id="UP000574390"/>
    </source>
</evidence>
<dbReference type="AlphaFoldDB" id="A0A7J6Q2I1"/>
<dbReference type="EMBL" id="JABANM010032552">
    <property type="protein sequence ID" value="KAF4702724.1"/>
    <property type="molecule type" value="Genomic_DNA"/>
</dbReference>
<reference evidence="2 3" key="1">
    <citation type="submission" date="2020-04" db="EMBL/GenBank/DDBJ databases">
        <title>Perkinsus olseni comparative genomics.</title>
        <authorList>
            <person name="Bogema D.R."/>
        </authorList>
    </citation>
    <scope>NUCLEOTIDE SEQUENCE [LARGE SCALE GENOMIC DNA]</scope>
    <source>
        <strain evidence="2">ATCC PRA-205</strain>
    </source>
</reference>
<name>A0A7J6Q2I1_PEROL</name>
<feature type="non-terminal residue" evidence="2">
    <location>
        <position position="139"/>
    </location>
</feature>
<protein>
    <recommendedName>
        <fullName evidence="4">LEM domain-containing protein</fullName>
    </recommendedName>
</protein>
<evidence type="ECO:0000313" key="2">
    <source>
        <dbReference type="EMBL" id="KAF4702724.1"/>
    </source>
</evidence>
<gene>
    <name evidence="2" type="ORF">FOZ62_006135</name>
</gene>
<dbReference type="Proteomes" id="UP000574390">
    <property type="component" value="Unassembled WGS sequence"/>
</dbReference>
<organism evidence="2 3">
    <name type="scientific">Perkinsus olseni</name>
    <name type="common">Perkinsus atlanticus</name>
    <dbReference type="NCBI Taxonomy" id="32597"/>
    <lineage>
        <taxon>Eukaryota</taxon>
        <taxon>Sar</taxon>
        <taxon>Alveolata</taxon>
        <taxon>Perkinsozoa</taxon>
        <taxon>Perkinsea</taxon>
        <taxon>Perkinsida</taxon>
        <taxon>Perkinsidae</taxon>
        <taxon>Perkinsus</taxon>
    </lineage>
</organism>
<evidence type="ECO:0008006" key="4">
    <source>
        <dbReference type="Google" id="ProtNLM"/>
    </source>
</evidence>
<comment type="caution">
    <text evidence="2">The sequence shown here is derived from an EMBL/GenBank/DDBJ whole genome shotgun (WGS) entry which is preliminary data.</text>
</comment>